<dbReference type="InterPro" id="IPR036059">
    <property type="entry name" value="TldD/PmbA_sf"/>
</dbReference>
<gene>
    <name evidence="2" type="ORF">AACH06_11140</name>
</gene>
<dbReference type="InterPro" id="IPR047657">
    <property type="entry name" value="PmbA"/>
</dbReference>
<evidence type="ECO:0000313" key="3">
    <source>
        <dbReference type="Proteomes" id="UP001371218"/>
    </source>
</evidence>
<dbReference type="SUPFAM" id="SSF111283">
    <property type="entry name" value="Putative modulator of DNA gyrase, PmbA/TldD"/>
    <property type="match status" value="1"/>
</dbReference>
<dbReference type="Gene3D" id="3.30.2290.10">
    <property type="entry name" value="PmbA/TldD superfamily"/>
    <property type="match status" value="1"/>
</dbReference>
<feature type="domain" description="Metalloprotease TldD/E C-terminal" evidence="1">
    <location>
        <begin position="234"/>
        <end position="430"/>
    </location>
</feature>
<dbReference type="Pfam" id="PF19289">
    <property type="entry name" value="PmbA_TldD_3rd"/>
    <property type="match status" value="1"/>
</dbReference>
<organism evidence="2 3">
    <name type="scientific">Ideonella lacteola</name>
    <dbReference type="NCBI Taxonomy" id="2984193"/>
    <lineage>
        <taxon>Bacteria</taxon>
        <taxon>Pseudomonadati</taxon>
        <taxon>Pseudomonadota</taxon>
        <taxon>Betaproteobacteria</taxon>
        <taxon>Burkholderiales</taxon>
        <taxon>Sphaerotilaceae</taxon>
        <taxon>Ideonella</taxon>
    </lineage>
</organism>
<dbReference type="PANTHER" id="PTHR43421:SF1">
    <property type="entry name" value="METALLOPROTEASE PMBA"/>
    <property type="match status" value="1"/>
</dbReference>
<evidence type="ECO:0000313" key="2">
    <source>
        <dbReference type="EMBL" id="MEK8031373.1"/>
    </source>
</evidence>
<dbReference type="Proteomes" id="UP001371218">
    <property type="component" value="Unassembled WGS sequence"/>
</dbReference>
<dbReference type="PANTHER" id="PTHR43421">
    <property type="entry name" value="METALLOPROTEASE PMBA"/>
    <property type="match status" value="1"/>
</dbReference>
<accession>A0ABU9BN36</accession>
<comment type="caution">
    <text evidence="2">The sequence shown here is derived from an EMBL/GenBank/DDBJ whole genome shotgun (WGS) entry which is preliminary data.</text>
</comment>
<sequence>MASQDFDPGLRDHAERILALMKQKGFDEAQVSVGLRRLSELNAAHNEPSLLRSSEQTRVSLLGLLDGRRASTELSSLDDAAVATSVDELLAAARVAPQDEANVVSSGQRARITQGPLRVDPDSLADKMAELLAFRERETPSFMLEEAAASHDVNAFHTLTTGGSDLSGVAGSLSLSCFGTAREGDRSSSFNAAGGSTHDWSTQPAEAWFGLGDMMRDTTRQVVTQPIGAKFVGDVVFTPQAVADLLGWLLGQLGDAQLIAGSSLYRGSVGQAIASPLLSLKSRFEAPGVLPFSADACVAPPVDVLREGRLLTLLPSLYGSRKTGLAHVPSANGWEVEPGTTGRAELVAQVARGAIVGRLSMGVPAANGDFSGVIKNSFRIDDGVVGSALSEVMISGNVAQMLKDVLAVSRERRDTGDTALPWLRIGGLHFS</sequence>
<dbReference type="InterPro" id="IPR035068">
    <property type="entry name" value="TldD/PmbA_N"/>
</dbReference>
<dbReference type="InterPro" id="IPR045569">
    <property type="entry name" value="Metalloprtase-TldD/E_C"/>
</dbReference>
<protein>
    <submittedName>
        <fullName evidence="2">Metallopeptidase TldD-related protein</fullName>
    </submittedName>
</protein>
<proteinExistence type="predicted"/>
<evidence type="ECO:0000259" key="1">
    <source>
        <dbReference type="Pfam" id="PF19289"/>
    </source>
</evidence>
<dbReference type="RefSeq" id="WP_341425749.1">
    <property type="nucleotide sequence ID" value="NZ_JBBUTG010000005.1"/>
</dbReference>
<name>A0ABU9BN36_9BURK</name>
<reference evidence="2 3" key="1">
    <citation type="submission" date="2024-04" db="EMBL/GenBank/DDBJ databases">
        <title>Novel species of the genus Ideonella isolated from streams.</title>
        <authorList>
            <person name="Lu H."/>
        </authorList>
    </citation>
    <scope>NUCLEOTIDE SEQUENCE [LARGE SCALE GENOMIC DNA]</scope>
    <source>
        <strain evidence="2 3">DXS29W</strain>
    </source>
</reference>
<keyword evidence="3" id="KW-1185">Reference proteome</keyword>
<dbReference type="EMBL" id="JBBUTG010000005">
    <property type="protein sequence ID" value="MEK8031373.1"/>
    <property type="molecule type" value="Genomic_DNA"/>
</dbReference>